<reference evidence="1 2" key="1">
    <citation type="submission" date="2018-05" db="EMBL/GenBank/DDBJ databases">
        <title>Freshwater and sediment microbial communities from various areas in North America, analyzing microbe dynamics in response to fracking.</title>
        <authorList>
            <person name="Lamendella R."/>
        </authorList>
    </citation>
    <scope>NUCLEOTIDE SEQUENCE [LARGE SCALE GENOMIC DNA]</scope>
    <source>
        <strain evidence="1 2">125B1</strain>
    </source>
</reference>
<dbReference type="AlphaFoldDB" id="A0A317Q980"/>
<proteinExistence type="predicted"/>
<dbReference type="InterPro" id="IPR007433">
    <property type="entry name" value="DUF481"/>
</dbReference>
<accession>A0A317Q980</accession>
<dbReference type="EMBL" id="QGTT01000006">
    <property type="protein sequence ID" value="PWW13355.1"/>
    <property type="molecule type" value="Genomic_DNA"/>
</dbReference>
<evidence type="ECO:0000313" key="2">
    <source>
        <dbReference type="Proteomes" id="UP000246964"/>
    </source>
</evidence>
<dbReference type="STRING" id="519453.SAMN04488070_2209"/>
<dbReference type="Pfam" id="PF04338">
    <property type="entry name" value="DUF481"/>
    <property type="match status" value="1"/>
</dbReference>
<keyword evidence="2" id="KW-1185">Reference proteome</keyword>
<dbReference type="Proteomes" id="UP000246964">
    <property type="component" value="Unassembled WGS sequence"/>
</dbReference>
<organism evidence="1 2">
    <name type="scientific">Pseudidiomarina maritima</name>
    <dbReference type="NCBI Taxonomy" id="519453"/>
    <lineage>
        <taxon>Bacteria</taxon>
        <taxon>Pseudomonadati</taxon>
        <taxon>Pseudomonadota</taxon>
        <taxon>Gammaproteobacteria</taxon>
        <taxon>Alteromonadales</taxon>
        <taxon>Idiomarinaceae</taxon>
        <taxon>Pseudidiomarina</taxon>
    </lineage>
</organism>
<protein>
    <submittedName>
        <fullName evidence="1">Putative salt-induced outer membrane protein YdiY</fullName>
    </submittedName>
</protein>
<name>A0A317Q980_9GAMM</name>
<sequence length="277" mass="30583">MAFFRIEVLPKGENMRLTQATISIISLFAVAGTAQASIFMYDDASDLDTTAKKEWDASAELGLLFTSGNTETETLKAKLNLARDFENWRHKGVIDYYRSEQVDQNTGDTITTGDKTFLSGQSNYKFSPESRSSLFVFGSYEEDKFSGYEYQGTLAIGYGARYRYNEKIYADYEVGPGYSMSKPIVGGLPQEQETSAILRLAGNLVWDVSKNSKFNALASTEVGSDNTKTRAEASISANINSSLALKLSIAGTHNSFLEDSTKEKLDTETAVTLVYTF</sequence>
<evidence type="ECO:0000313" key="1">
    <source>
        <dbReference type="EMBL" id="PWW13355.1"/>
    </source>
</evidence>
<comment type="caution">
    <text evidence="1">The sequence shown here is derived from an EMBL/GenBank/DDBJ whole genome shotgun (WGS) entry which is preliminary data.</text>
</comment>
<gene>
    <name evidence="1" type="ORF">DET45_10669</name>
</gene>